<evidence type="ECO:0000313" key="7">
    <source>
        <dbReference type="EMBL" id="MCY9185620.1"/>
    </source>
</evidence>
<dbReference type="InterPro" id="IPR010982">
    <property type="entry name" value="Lambda_DNA-bd_dom_sf"/>
</dbReference>
<dbReference type="Pfam" id="PF13377">
    <property type="entry name" value="Peripla_BP_3"/>
    <property type="match status" value="1"/>
</dbReference>
<dbReference type="FunFam" id="1.10.260.40:FF:000002">
    <property type="entry name" value="HTH-type transcriptional repressor PurR"/>
    <property type="match status" value="1"/>
</dbReference>
<comment type="caution">
    <text evidence="7">The sequence shown here is derived from an EMBL/GenBank/DDBJ whole genome shotgun (WGS) entry which is preliminary data.</text>
</comment>
<evidence type="ECO:0000256" key="4">
    <source>
        <dbReference type="ARBA" id="ARBA00023125"/>
    </source>
</evidence>
<dbReference type="SMART" id="SM00354">
    <property type="entry name" value="HTH_LACI"/>
    <property type="match status" value="1"/>
</dbReference>
<evidence type="ECO:0000259" key="6">
    <source>
        <dbReference type="PROSITE" id="PS50932"/>
    </source>
</evidence>
<feature type="domain" description="HTH lacI-type" evidence="6">
    <location>
        <begin position="2"/>
        <end position="56"/>
    </location>
</feature>
<dbReference type="InterPro" id="IPR046335">
    <property type="entry name" value="LacI/GalR-like_sensor"/>
</dbReference>
<dbReference type="SUPFAM" id="SSF53822">
    <property type="entry name" value="Periplasmic binding protein-like I"/>
    <property type="match status" value="1"/>
</dbReference>
<dbReference type="InterPro" id="IPR028082">
    <property type="entry name" value="Peripla_BP_I"/>
</dbReference>
<dbReference type="CDD" id="cd01392">
    <property type="entry name" value="HTH_LacI"/>
    <property type="match status" value="1"/>
</dbReference>
<evidence type="ECO:0000256" key="1">
    <source>
        <dbReference type="ARBA" id="ARBA00019435"/>
    </source>
</evidence>
<dbReference type="Gene3D" id="1.10.260.40">
    <property type="entry name" value="lambda repressor-like DNA-binding domains"/>
    <property type="match status" value="1"/>
</dbReference>
<dbReference type="PRINTS" id="PR00036">
    <property type="entry name" value="HTHLACI"/>
</dbReference>
<keyword evidence="5" id="KW-0804">Transcription</keyword>
<dbReference type="AlphaFoldDB" id="A0A9Q4HNJ9"/>
<gene>
    <name evidence="7" type="ORF">MOF03_13355</name>
</gene>
<dbReference type="RefSeq" id="WP_095712875.1">
    <property type="nucleotide sequence ID" value="NZ_CP065858.1"/>
</dbReference>
<organism evidence="7 8">
    <name type="scientific">Bacillus halotolerans</name>
    <dbReference type="NCBI Taxonomy" id="260554"/>
    <lineage>
        <taxon>Bacteria</taxon>
        <taxon>Bacillati</taxon>
        <taxon>Bacillota</taxon>
        <taxon>Bacilli</taxon>
        <taxon>Bacillales</taxon>
        <taxon>Bacillaceae</taxon>
        <taxon>Bacillus</taxon>
    </lineage>
</organism>
<reference evidence="7" key="1">
    <citation type="submission" date="2022-02" db="EMBL/GenBank/DDBJ databases">
        <title>Crop Bioprotection Bacillus Genome Sequencing.</title>
        <authorList>
            <person name="Dunlap C."/>
        </authorList>
    </citation>
    <scope>NUCLEOTIDE SEQUENCE</scope>
    <source>
        <strain evidence="7">EC49O2N-C10</strain>
    </source>
</reference>
<evidence type="ECO:0000256" key="3">
    <source>
        <dbReference type="ARBA" id="ARBA00023015"/>
    </source>
</evidence>
<evidence type="ECO:0000256" key="5">
    <source>
        <dbReference type="ARBA" id="ARBA00023163"/>
    </source>
</evidence>
<proteinExistence type="predicted"/>
<dbReference type="CDD" id="cd06291">
    <property type="entry name" value="PBP1_Qymf-like"/>
    <property type="match status" value="1"/>
</dbReference>
<evidence type="ECO:0000256" key="2">
    <source>
        <dbReference type="ARBA" id="ARBA00022491"/>
    </source>
</evidence>
<dbReference type="GO" id="GO:0003700">
    <property type="term" value="F:DNA-binding transcription factor activity"/>
    <property type="evidence" value="ECO:0007669"/>
    <property type="project" value="TreeGrafter"/>
</dbReference>
<dbReference type="PANTHER" id="PTHR30146:SF95">
    <property type="entry name" value="RIBOSE OPERON REPRESSOR"/>
    <property type="match status" value="1"/>
</dbReference>
<dbReference type="InterPro" id="IPR000843">
    <property type="entry name" value="HTH_LacI"/>
</dbReference>
<dbReference type="SUPFAM" id="SSF47413">
    <property type="entry name" value="lambda repressor-like DNA-binding domains"/>
    <property type="match status" value="1"/>
</dbReference>
<dbReference type="GO" id="GO:0000976">
    <property type="term" value="F:transcription cis-regulatory region binding"/>
    <property type="evidence" value="ECO:0007669"/>
    <property type="project" value="TreeGrafter"/>
</dbReference>
<evidence type="ECO:0000313" key="8">
    <source>
        <dbReference type="Proteomes" id="UP001073053"/>
    </source>
</evidence>
<dbReference type="PROSITE" id="PS00356">
    <property type="entry name" value="HTH_LACI_1"/>
    <property type="match status" value="1"/>
</dbReference>
<protein>
    <recommendedName>
        <fullName evidence="1">Catabolite control protein A</fullName>
    </recommendedName>
</protein>
<keyword evidence="4" id="KW-0238">DNA-binding</keyword>
<dbReference type="PANTHER" id="PTHR30146">
    <property type="entry name" value="LACI-RELATED TRANSCRIPTIONAL REPRESSOR"/>
    <property type="match status" value="1"/>
</dbReference>
<name>A0A9Q4HNJ9_9BACI</name>
<sequence length="329" mass="36277">MATIKDVAGAAGVSVATVSRVLNDNGYVHEETRTRVMAAMEKLNYYPNEVARSLYKRESRLIGLLLPDITNPFFPQLARGVEDELNREGYRLIFGNSDEELNKELEYLQTFKQNHVAGIIAATNYPHLEEYSGIGQPVVFLDRTPEGAPSVSSDGHTGGKLAAEAIVHGKSKHITLLKGPAHLPTAQDRFHGALEVLQQAGVDFQIIETASFSFKDAQALAKELFVLYPETDGVIASNDIQAAAVLHEALRRGKKVPVDIQIIGYDDIPQSELLFPPLSTIKQPAYDMGKEAAKLLLSIIKKQPLAETAIQMPVMYIRRNTTRKEENDA</sequence>
<keyword evidence="3" id="KW-0805">Transcription regulation</keyword>
<dbReference type="Gene3D" id="3.40.50.2300">
    <property type="match status" value="2"/>
</dbReference>
<dbReference type="EMBL" id="JALAWA010000007">
    <property type="protein sequence ID" value="MCY9185620.1"/>
    <property type="molecule type" value="Genomic_DNA"/>
</dbReference>
<keyword evidence="2" id="KW-0678">Repressor</keyword>
<dbReference type="Proteomes" id="UP001073053">
    <property type="component" value="Unassembled WGS sequence"/>
</dbReference>
<dbReference type="PROSITE" id="PS50932">
    <property type="entry name" value="HTH_LACI_2"/>
    <property type="match status" value="1"/>
</dbReference>
<dbReference type="Pfam" id="PF00356">
    <property type="entry name" value="LacI"/>
    <property type="match status" value="1"/>
</dbReference>
<accession>A0A9Q4HNJ9</accession>